<feature type="coiled-coil region" evidence="1">
    <location>
        <begin position="84"/>
        <end position="111"/>
    </location>
</feature>
<feature type="region of interest" description="Disordered" evidence="2">
    <location>
        <begin position="501"/>
        <end position="527"/>
    </location>
</feature>
<organism evidence="3 4">
    <name type="scientific">Tolypocladium capitatum</name>
    <dbReference type="NCBI Taxonomy" id="45235"/>
    <lineage>
        <taxon>Eukaryota</taxon>
        <taxon>Fungi</taxon>
        <taxon>Dikarya</taxon>
        <taxon>Ascomycota</taxon>
        <taxon>Pezizomycotina</taxon>
        <taxon>Sordariomycetes</taxon>
        <taxon>Hypocreomycetidae</taxon>
        <taxon>Hypocreales</taxon>
        <taxon>Ophiocordycipitaceae</taxon>
        <taxon>Tolypocladium</taxon>
    </lineage>
</organism>
<evidence type="ECO:0000313" key="4">
    <source>
        <dbReference type="Proteomes" id="UP000236621"/>
    </source>
</evidence>
<comment type="caution">
    <text evidence="3">The sequence shown here is derived from an EMBL/GenBank/DDBJ whole genome shotgun (WGS) entry which is preliminary data.</text>
</comment>
<reference evidence="3 4" key="1">
    <citation type="submission" date="2017-08" db="EMBL/GenBank/DDBJ databases">
        <title>Harnessing the power of phylogenomics to disentangle the directionality and signatures of interkingdom host jumping in the parasitic fungal genus Tolypocladium.</title>
        <authorList>
            <person name="Quandt C.A."/>
            <person name="Patterson W."/>
            <person name="Spatafora J.W."/>
        </authorList>
    </citation>
    <scope>NUCLEOTIDE SEQUENCE [LARGE SCALE GENOMIC DNA]</scope>
    <source>
        <strain evidence="3 4">CBS 113982</strain>
    </source>
</reference>
<dbReference type="STRING" id="45235.A0A2K3QHA9"/>
<sequence length="562" mass="61821">MGSNTAERKTLIHELELKRRDSIHKTDNIGRDEEARLLKLKLLALRDDNATLKDKISQRDARIAAFTKQGDQVRIELDEGKEAARAQETRMKKQDLELANLKAEVNSLNGSMQDSGKALQEKFSLTRELNRLRPEMEHLQSQLANYQAMVAEKNNLRRQVDSLEVELENEKRSRQRVQFKEDDATIGELKARLEKAEQKLAADKKEREKARKENERALAEAQAVSERLDERVESLKAKYKTAQGELKETRAQLETLQAELEKCKKTASQSIKEPAKKSATMESGLNRKRRAQEMSFGDITIQTPGNGETPSKRPVAKKRGTEKAAVGEKSAFSITPFLNRTKNPSDESLEAWAHDLSDAAGPDSTFAGKGDSTAPSEVVPEPETQEPVPETAPEEPAPKAKAKTKAKTKTETAPKTAPRPHDRLRAKALAEATPAQTNKAISKAASTTSLQSKTMEMAAEVSVTADQENVTVTASRKAPAIQPKAAEGEVKKKRRKLLGAANQTLFDDDEGEAASKPAKPAEVAPGKRVRTQLGGGVRNAFAGSSFSPLKRARRGVNASFLA</sequence>
<keyword evidence="1" id="KW-0175">Coiled coil</keyword>
<protein>
    <submittedName>
        <fullName evidence="3">Uncharacterized protein</fullName>
    </submittedName>
</protein>
<gene>
    <name evidence="3" type="ORF">TCAP_03146</name>
</gene>
<feature type="compositionally biased region" description="Polar residues" evidence="2">
    <location>
        <begin position="434"/>
        <end position="451"/>
    </location>
</feature>
<dbReference type="EMBL" id="NRSZ01000479">
    <property type="protein sequence ID" value="PNY26926.1"/>
    <property type="molecule type" value="Genomic_DNA"/>
</dbReference>
<evidence type="ECO:0000256" key="2">
    <source>
        <dbReference type="SAM" id="MobiDB-lite"/>
    </source>
</evidence>
<dbReference type="OrthoDB" id="20105at2759"/>
<feature type="compositionally biased region" description="Polar residues" evidence="2">
    <location>
        <begin position="300"/>
        <end position="309"/>
    </location>
</feature>
<accession>A0A2K3QHA9</accession>
<feature type="compositionally biased region" description="Low complexity" evidence="2">
    <location>
        <begin position="381"/>
        <end position="391"/>
    </location>
</feature>
<evidence type="ECO:0000256" key="1">
    <source>
        <dbReference type="SAM" id="Coils"/>
    </source>
</evidence>
<evidence type="ECO:0000313" key="3">
    <source>
        <dbReference type="EMBL" id="PNY26926.1"/>
    </source>
</evidence>
<feature type="region of interest" description="Disordered" evidence="2">
    <location>
        <begin position="266"/>
        <end position="451"/>
    </location>
</feature>
<dbReference type="Proteomes" id="UP000236621">
    <property type="component" value="Unassembled WGS sequence"/>
</dbReference>
<feature type="compositionally biased region" description="Polar residues" evidence="2">
    <location>
        <begin position="332"/>
        <end position="342"/>
    </location>
</feature>
<name>A0A2K3QHA9_9HYPO</name>
<proteinExistence type="predicted"/>
<dbReference type="AlphaFoldDB" id="A0A2K3QHA9"/>
<keyword evidence="4" id="KW-1185">Reference proteome</keyword>